<dbReference type="EMBL" id="BJWL01000008">
    <property type="protein sequence ID" value="GFY92510.1"/>
    <property type="molecule type" value="Genomic_DNA"/>
</dbReference>
<proteinExistence type="predicted"/>
<evidence type="ECO:0000313" key="1">
    <source>
        <dbReference type="EMBL" id="GFY92510.1"/>
    </source>
</evidence>
<comment type="caution">
    <text evidence="1">The sequence shown here is derived from an EMBL/GenBank/DDBJ whole genome shotgun (WGS) entry which is preliminary data.</text>
</comment>
<organism evidence="1 2">
    <name type="scientific">Actinidia rufa</name>
    <dbReference type="NCBI Taxonomy" id="165716"/>
    <lineage>
        <taxon>Eukaryota</taxon>
        <taxon>Viridiplantae</taxon>
        <taxon>Streptophyta</taxon>
        <taxon>Embryophyta</taxon>
        <taxon>Tracheophyta</taxon>
        <taxon>Spermatophyta</taxon>
        <taxon>Magnoliopsida</taxon>
        <taxon>eudicotyledons</taxon>
        <taxon>Gunneridae</taxon>
        <taxon>Pentapetalae</taxon>
        <taxon>asterids</taxon>
        <taxon>Ericales</taxon>
        <taxon>Actinidiaceae</taxon>
        <taxon>Actinidia</taxon>
    </lineage>
</organism>
<accession>A0A7J0F1H6</accession>
<name>A0A7J0F1H6_9ERIC</name>
<protein>
    <submittedName>
        <fullName evidence="1">Uncharacterized protein</fullName>
    </submittedName>
</protein>
<keyword evidence="2" id="KW-1185">Reference proteome</keyword>
<gene>
    <name evidence="1" type="ORF">Acr_08g0009060</name>
</gene>
<sequence length="93" mass="10449">MYLVSNRRFDLNRVTSGVFWGLYAQAPLFPERGGSDLSPLSLLRQRRGGIYISSLFRKCPLLGLWFFSSSGDGILAFPTLTLVVLRFSLIVYG</sequence>
<evidence type="ECO:0000313" key="2">
    <source>
        <dbReference type="Proteomes" id="UP000585474"/>
    </source>
</evidence>
<dbReference type="Proteomes" id="UP000585474">
    <property type="component" value="Unassembled WGS sequence"/>
</dbReference>
<reference evidence="1 2" key="1">
    <citation type="submission" date="2019-07" db="EMBL/GenBank/DDBJ databases">
        <title>De Novo Assembly of kiwifruit Actinidia rufa.</title>
        <authorList>
            <person name="Sugita-Konishi S."/>
            <person name="Sato K."/>
            <person name="Mori E."/>
            <person name="Abe Y."/>
            <person name="Kisaki G."/>
            <person name="Hamano K."/>
            <person name="Suezawa K."/>
            <person name="Otani M."/>
            <person name="Fukuda T."/>
            <person name="Manabe T."/>
            <person name="Gomi K."/>
            <person name="Tabuchi M."/>
            <person name="Akimitsu K."/>
            <person name="Kataoka I."/>
        </authorList>
    </citation>
    <scope>NUCLEOTIDE SEQUENCE [LARGE SCALE GENOMIC DNA]</scope>
    <source>
        <strain evidence="2">cv. Fuchu</strain>
    </source>
</reference>
<dbReference type="AlphaFoldDB" id="A0A7J0F1H6"/>